<dbReference type="Proteomes" id="UP001303046">
    <property type="component" value="Unassembled WGS sequence"/>
</dbReference>
<evidence type="ECO:0000256" key="1">
    <source>
        <dbReference type="ARBA" id="ARBA00004389"/>
    </source>
</evidence>
<reference evidence="13 14" key="1">
    <citation type="submission" date="2023-08" db="EMBL/GenBank/DDBJ databases">
        <title>A Necator americanus chromosomal reference genome.</title>
        <authorList>
            <person name="Ilik V."/>
            <person name="Petrzelkova K.J."/>
            <person name="Pardy F."/>
            <person name="Fuh T."/>
            <person name="Niatou-Singa F.S."/>
            <person name="Gouil Q."/>
            <person name="Baker L."/>
            <person name="Ritchie M.E."/>
            <person name="Jex A.R."/>
            <person name="Gazzola D."/>
            <person name="Li H."/>
            <person name="Toshio Fujiwara R."/>
            <person name="Zhan B."/>
            <person name="Aroian R.V."/>
            <person name="Pafco B."/>
            <person name="Schwarz E.M."/>
        </authorList>
    </citation>
    <scope>NUCLEOTIDE SEQUENCE [LARGE SCALE GENOMIC DNA]</scope>
    <source>
        <strain evidence="13 14">Aroian</strain>
        <tissue evidence="13">Whole animal</tissue>
    </source>
</reference>
<dbReference type="Gene3D" id="3.30.160.60">
    <property type="entry name" value="Classic Zinc Finger"/>
    <property type="match status" value="1"/>
</dbReference>
<protein>
    <recommendedName>
        <fullName evidence="3">UDP-N-acetylglucosamine transferase subunit ALG14</fullName>
    </recommendedName>
</protein>
<evidence type="ECO:0000256" key="8">
    <source>
        <dbReference type="PROSITE-ProRule" id="PRU00042"/>
    </source>
</evidence>
<keyword evidence="8" id="KW-0862">Zinc</keyword>
<keyword evidence="7 10" id="KW-0472">Membrane</keyword>
<evidence type="ECO:0000256" key="10">
    <source>
        <dbReference type="SAM" id="Phobius"/>
    </source>
</evidence>
<dbReference type="PANTHER" id="PTHR12154:SF4">
    <property type="entry name" value="UDP-N-ACETYLGLUCOSAMINE TRANSFERASE SUBUNIT ALG14 HOMOLOG"/>
    <property type="match status" value="1"/>
</dbReference>
<keyword evidence="5" id="KW-0256">Endoplasmic reticulum</keyword>
<dbReference type="InterPro" id="IPR018289">
    <property type="entry name" value="MULE_transposase_dom"/>
</dbReference>
<organism evidence="13 14">
    <name type="scientific">Necator americanus</name>
    <name type="common">Human hookworm</name>
    <dbReference type="NCBI Taxonomy" id="51031"/>
    <lineage>
        <taxon>Eukaryota</taxon>
        <taxon>Metazoa</taxon>
        <taxon>Ecdysozoa</taxon>
        <taxon>Nematoda</taxon>
        <taxon>Chromadorea</taxon>
        <taxon>Rhabditida</taxon>
        <taxon>Rhabditina</taxon>
        <taxon>Rhabditomorpha</taxon>
        <taxon>Strongyloidea</taxon>
        <taxon>Ancylostomatidae</taxon>
        <taxon>Bunostominae</taxon>
        <taxon>Necator</taxon>
    </lineage>
</organism>
<feature type="transmembrane region" description="Helical" evidence="10">
    <location>
        <begin position="944"/>
        <end position="971"/>
    </location>
</feature>
<dbReference type="PROSITE" id="PS00028">
    <property type="entry name" value="ZINC_FINGER_C2H2_1"/>
    <property type="match status" value="2"/>
</dbReference>
<keyword evidence="4 10" id="KW-0812">Transmembrane</keyword>
<keyword evidence="8" id="KW-0863">Zinc-finger</keyword>
<dbReference type="InterPro" id="IPR007527">
    <property type="entry name" value="Znf_SWIM"/>
</dbReference>
<feature type="transmembrane region" description="Helical" evidence="10">
    <location>
        <begin position="1061"/>
        <end position="1080"/>
    </location>
</feature>
<feature type="compositionally biased region" description="Low complexity" evidence="9">
    <location>
        <begin position="692"/>
        <end position="704"/>
    </location>
</feature>
<dbReference type="InterPro" id="IPR036236">
    <property type="entry name" value="Znf_C2H2_sf"/>
</dbReference>
<comment type="similarity">
    <text evidence="2">Belongs to the ALG14 family.</text>
</comment>
<name>A0ABR1E7V0_NECAM</name>
<evidence type="ECO:0000256" key="9">
    <source>
        <dbReference type="SAM" id="MobiDB-lite"/>
    </source>
</evidence>
<feature type="transmembrane region" description="Helical" evidence="10">
    <location>
        <begin position="1086"/>
        <end position="1105"/>
    </location>
</feature>
<evidence type="ECO:0000256" key="4">
    <source>
        <dbReference type="ARBA" id="ARBA00022692"/>
    </source>
</evidence>
<dbReference type="InterPro" id="IPR013087">
    <property type="entry name" value="Znf_C2H2_type"/>
</dbReference>
<gene>
    <name evidence="13" type="primary">Necator_chrV.g20954</name>
    <name evidence="13" type="ORF">RB195_016161</name>
</gene>
<keyword evidence="8" id="KW-0479">Metal-binding</keyword>
<evidence type="ECO:0000256" key="5">
    <source>
        <dbReference type="ARBA" id="ARBA00022824"/>
    </source>
</evidence>
<dbReference type="InterPro" id="IPR013969">
    <property type="entry name" value="Oligosacch_biosynth_Alg14"/>
</dbReference>
<evidence type="ECO:0000256" key="2">
    <source>
        <dbReference type="ARBA" id="ARBA00009731"/>
    </source>
</evidence>
<comment type="caution">
    <text evidence="13">The sequence shown here is derived from an EMBL/GenBank/DDBJ whole genome shotgun (WGS) entry which is preliminary data.</text>
</comment>
<keyword evidence="6 10" id="KW-1133">Transmembrane helix</keyword>
<keyword evidence="14" id="KW-1185">Reference proteome</keyword>
<dbReference type="Pfam" id="PF10551">
    <property type="entry name" value="MULE"/>
    <property type="match status" value="1"/>
</dbReference>
<proteinExistence type="inferred from homology"/>
<accession>A0ABR1E7V0</accession>
<evidence type="ECO:0000259" key="11">
    <source>
        <dbReference type="PROSITE" id="PS50157"/>
    </source>
</evidence>
<dbReference type="SMART" id="SM00355">
    <property type="entry name" value="ZnF_C2H2"/>
    <property type="match status" value="3"/>
</dbReference>
<dbReference type="Pfam" id="PF08660">
    <property type="entry name" value="Alg14"/>
    <property type="match status" value="1"/>
</dbReference>
<sequence length="1164" mass="131027">MQTSTSAPCSICGKGPFLIQNLYKHLRNVHKCSEDQVEEVKSAVKRAVYAEEIKCDTCGRVFFSAYGMRKHKKNVHGDNAASTSAASEANSGINRPIKCPGCDQSFSTQLELAVHCQKEHKCGDTDFAIVEEWLGRQETETCSKLIKRGHNTRSSKGHTYTYTCQHAGGDGKGVDPQEVKQRYKKMKQVHKHCPCFAKVHVRGDGLVEITACFGHLGHDINSASFPLSNEDELTIKSMIVEGVPPQTIVAKLRATKWRANEDPRRQPRICYITMRDVTNIAARHGLVDGRRSEDDLTSLKCLLKDENEIAAVKLIETDDPTGDGFALALVTTNGRKYLERYGHRGIVFDDTFNVTRYAFRLATLLVSDDGGNGFPCAFLLSYRMTAAEIRVLFELVKGCEIGLNPQYVMTDDTYVFYNAFKAVFPSSQAAKVLCSFHISQALQRKHKELLKDSDVRTAKGLLSSLLIETDPKVFESKYSAYLTWLSSIESMEMLTHVEKNYSGRRREWAPCYRPNAPFTTSNHAESWHNTLKHTILRGKQNSRMDTVVHLLLSHSRNRQLQLISACVRGGSDMSWRRKQNTRRHKDALSSYSSTTAAISKETSNSWRVVSRSRKGVSYEVTINESSCDCSENVNSHCERCGVCGYQVQCTCPDGYQSGVSCIHAHAVATFDEDAARMLRPVRRRLDDCSTPLPSCSKSSSGDSGRTFNLAPDDDTVDEVTSIEDIVTQDSLKEALQTNQGVLALLSEKVRELCRTKQVKLVDRINEGLRSILQDITKEMVEGAHPSRRIRKEREVSAKQDVENKENTVAKEVIGCAPFARRTVLQTTGAGPKPLRIQPQYKSRSTIKAEKKRKTKFIDDESDLEEQTRSILGTDRRLLQTCFVCGRRNPEENDENEVFWVVFEQFGASIFNFVRKNPLRTIATDRERCSHEARHCRVSGAALPMIYVFFFTIVSLILWGVFLTTGYLCYLVRHSNHGQTKYKVNPRTEPVSLCCVMGSGGHTMEMLELLKNLGKQYTPRWYIIADTDHISADKVKEFESSREDGAFNICTIPRSREVGQSFITAVPTTLYSFLFALRIVWNASPDLLLVNGPGSCIPVVFAAALFDMVRLRDTVIIYEESLCRVETLSLSGSILYFLGLADDIIVQWKQLKEKYPRTTLISDLQ</sequence>
<feature type="domain" description="C2H2-type" evidence="11">
    <location>
        <begin position="53"/>
        <end position="81"/>
    </location>
</feature>
<evidence type="ECO:0000256" key="6">
    <source>
        <dbReference type="ARBA" id="ARBA00022989"/>
    </source>
</evidence>
<dbReference type="PANTHER" id="PTHR12154">
    <property type="entry name" value="GLYCOSYL TRANSFERASE-RELATED"/>
    <property type="match status" value="1"/>
</dbReference>
<dbReference type="SUPFAM" id="SSF57667">
    <property type="entry name" value="beta-beta-alpha zinc fingers"/>
    <property type="match status" value="1"/>
</dbReference>
<dbReference type="EMBL" id="JAVFWL010000005">
    <property type="protein sequence ID" value="KAK6758767.1"/>
    <property type="molecule type" value="Genomic_DNA"/>
</dbReference>
<dbReference type="PROSITE" id="PS50157">
    <property type="entry name" value="ZINC_FINGER_C2H2_2"/>
    <property type="match status" value="1"/>
</dbReference>
<dbReference type="Gene3D" id="3.40.50.2000">
    <property type="entry name" value="Glycogen Phosphorylase B"/>
    <property type="match status" value="1"/>
</dbReference>
<dbReference type="PROSITE" id="PS50966">
    <property type="entry name" value="ZF_SWIM"/>
    <property type="match status" value="1"/>
</dbReference>
<feature type="region of interest" description="Disordered" evidence="9">
    <location>
        <begin position="692"/>
        <end position="712"/>
    </location>
</feature>
<evidence type="ECO:0000313" key="13">
    <source>
        <dbReference type="EMBL" id="KAK6758767.1"/>
    </source>
</evidence>
<feature type="domain" description="SWIM-type" evidence="12">
    <location>
        <begin position="618"/>
        <end position="672"/>
    </location>
</feature>
<evidence type="ECO:0000313" key="14">
    <source>
        <dbReference type="Proteomes" id="UP001303046"/>
    </source>
</evidence>
<comment type="subcellular location">
    <subcellularLocation>
        <location evidence="1">Endoplasmic reticulum membrane</location>
        <topology evidence="1">Single-pass membrane protein</topology>
    </subcellularLocation>
</comment>
<evidence type="ECO:0000259" key="12">
    <source>
        <dbReference type="PROSITE" id="PS50966"/>
    </source>
</evidence>
<evidence type="ECO:0000256" key="7">
    <source>
        <dbReference type="ARBA" id="ARBA00023136"/>
    </source>
</evidence>
<evidence type="ECO:0000256" key="3">
    <source>
        <dbReference type="ARBA" id="ARBA00017467"/>
    </source>
</evidence>